<dbReference type="eggNOG" id="ENOG502QQVN">
    <property type="taxonomic scope" value="Eukaryota"/>
</dbReference>
<keyword evidence="8" id="KW-1185">Reference proteome</keyword>
<dbReference type="Proteomes" id="UP000027120">
    <property type="component" value="Unassembled WGS sequence"/>
</dbReference>
<dbReference type="PaxDb" id="2711-XP_006479901.1"/>
<dbReference type="PANTHER" id="PTHR13859">
    <property type="entry name" value="ATROPHIN-RELATED"/>
    <property type="match status" value="1"/>
</dbReference>
<dbReference type="Pfam" id="PF25826">
    <property type="entry name" value="DUF7952"/>
    <property type="match status" value="1"/>
</dbReference>
<keyword evidence="2" id="KW-0805">Transcription regulation</keyword>
<gene>
    <name evidence="7" type="ORF">CISIN_1g002918mg</name>
</gene>
<keyword evidence="3" id="KW-0804">Transcription</keyword>
<dbReference type="PANTHER" id="PTHR13859:SF11">
    <property type="entry name" value="GRUNGE, ISOFORM J"/>
    <property type="match status" value="1"/>
</dbReference>
<dbReference type="InterPro" id="IPR009057">
    <property type="entry name" value="Homeodomain-like_sf"/>
</dbReference>
<proteinExistence type="predicted"/>
<feature type="region of interest" description="Disordered" evidence="5">
    <location>
        <begin position="510"/>
        <end position="597"/>
    </location>
</feature>
<dbReference type="InterPro" id="IPR017884">
    <property type="entry name" value="SANT_dom"/>
</dbReference>
<feature type="domain" description="SANT" evidence="6">
    <location>
        <begin position="176"/>
        <end position="227"/>
    </location>
</feature>
<accession>A0A067H655</accession>
<dbReference type="Gene3D" id="1.10.10.60">
    <property type="entry name" value="Homeodomain-like"/>
    <property type="match status" value="1"/>
</dbReference>
<dbReference type="InterPro" id="IPR057712">
    <property type="entry name" value="DUF7952"/>
</dbReference>
<feature type="region of interest" description="Disordered" evidence="5">
    <location>
        <begin position="1"/>
        <end position="20"/>
    </location>
</feature>
<reference evidence="7 8" key="1">
    <citation type="submission" date="2014-04" db="EMBL/GenBank/DDBJ databases">
        <authorList>
            <consortium name="International Citrus Genome Consortium"/>
            <person name="Gmitter F."/>
            <person name="Chen C."/>
            <person name="Farmerie W."/>
            <person name="Harkins T."/>
            <person name="Desany B."/>
            <person name="Mohiuddin M."/>
            <person name="Kodira C."/>
            <person name="Borodovsky M."/>
            <person name="Lomsadze A."/>
            <person name="Burns P."/>
            <person name="Jenkins J."/>
            <person name="Prochnik S."/>
            <person name="Shu S."/>
            <person name="Chapman J."/>
            <person name="Pitluck S."/>
            <person name="Schmutz J."/>
            <person name="Rokhsar D."/>
        </authorList>
    </citation>
    <scope>NUCLEOTIDE SEQUENCE</scope>
</reference>
<feature type="compositionally biased region" description="Polar residues" evidence="5">
    <location>
        <begin position="562"/>
        <end position="593"/>
    </location>
</feature>
<dbReference type="FunFam" id="1.10.10.60:FF:000374">
    <property type="entry name" value="Arginine-glutamic acid dipeptide repeat protein"/>
    <property type="match status" value="1"/>
</dbReference>
<evidence type="ECO:0000259" key="6">
    <source>
        <dbReference type="PROSITE" id="PS51293"/>
    </source>
</evidence>
<organism evidence="7 8">
    <name type="scientific">Citrus sinensis</name>
    <name type="common">Sweet orange</name>
    <name type="synonym">Citrus aurantium var. sinensis</name>
    <dbReference type="NCBI Taxonomy" id="2711"/>
    <lineage>
        <taxon>Eukaryota</taxon>
        <taxon>Viridiplantae</taxon>
        <taxon>Streptophyta</taxon>
        <taxon>Embryophyta</taxon>
        <taxon>Tracheophyta</taxon>
        <taxon>Spermatophyta</taxon>
        <taxon>Magnoliopsida</taxon>
        <taxon>eudicotyledons</taxon>
        <taxon>Gunneridae</taxon>
        <taxon>Pentapetalae</taxon>
        <taxon>rosids</taxon>
        <taxon>malvids</taxon>
        <taxon>Sapindales</taxon>
        <taxon>Rutaceae</taxon>
        <taxon>Aurantioideae</taxon>
        <taxon>Citrus</taxon>
    </lineage>
</organism>
<dbReference type="GO" id="GO:0005634">
    <property type="term" value="C:nucleus"/>
    <property type="evidence" value="ECO:0000318"/>
    <property type="project" value="GO_Central"/>
</dbReference>
<evidence type="ECO:0000256" key="4">
    <source>
        <dbReference type="ARBA" id="ARBA00023242"/>
    </source>
</evidence>
<feature type="compositionally biased region" description="Polar residues" evidence="5">
    <location>
        <begin position="514"/>
        <end position="527"/>
    </location>
</feature>
<feature type="compositionally biased region" description="Acidic residues" evidence="5">
    <location>
        <begin position="529"/>
        <end position="541"/>
    </location>
</feature>
<feature type="region of interest" description="Disordered" evidence="5">
    <location>
        <begin position="450"/>
        <end position="482"/>
    </location>
</feature>
<feature type="compositionally biased region" description="Polar residues" evidence="5">
    <location>
        <begin position="672"/>
        <end position="681"/>
    </location>
</feature>
<evidence type="ECO:0000256" key="1">
    <source>
        <dbReference type="ARBA" id="ARBA00004123"/>
    </source>
</evidence>
<evidence type="ECO:0000256" key="5">
    <source>
        <dbReference type="SAM" id="MobiDB-lite"/>
    </source>
</evidence>
<dbReference type="InterPro" id="IPR056067">
    <property type="entry name" value="DUF7650"/>
</dbReference>
<evidence type="ECO:0000256" key="3">
    <source>
        <dbReference type="ARBA" id="ARBA00023163"/>
    </source>
</evidence>
<keyword evidence="4" id="KW-0539">Nucleus</keyword>
<feature type="region of interest" description="Disordered" evidence="5">
    <location>
        <begin position="759"/>
        <end position="784"/>
    </location>
</feature>
<sequence length="865" mass="97002">MDSKDLDNNMESIADEPEEKLLSPCSVDISDIFGDPQVLPHVGPQYQADIPPLILKYDCLQLINETTHSEILDNIPNCVSLESIPIMWANIEFENINGTVEFDNSEESQITSNDEHAELKGESLDPVLHNGQAVVGQSNFQSTTKSDPMDVDLILTQDSKAKLDQPERGPCPLPDSVGESWTQNECESFLLGLYIFGKNLNLVKRFVESKAMGDILSFYYGKFYRSDGYRRWSECRKLRSRRFVHGQKIFTGWRQQELFSRLFSHVPEECRNMLLEDSRKFGEGKISFEEYIFTLKNAVGISNLIDAVGIGKGKKDLTGTAMEPIKTNNMFFVQPDVPFGKACSALTSADIIRFLTGDFRLSKARSSDLFWEAVWPRLLARGWHSEQPKDHSFANSKNSLVFLIPGVKKFSRRKLVKGDHYFDSVSDVLNKVASEPGLLELEIDAANGSDVKENDRLDQPVKHDSDGLSKKQHHRYLQPRKSSYNRHVMQFTIVDTSLFYGAGQSKVRELRSLPTETTSISTPSNLPSESEEDTSEDEEETNIPNADNTTDRGAGAEADSSDCATSILNDSISNTPTSTNVTVENHANHSTSPFDDDQQKSCIKFQFYPTENSGNPNCFAPDTKQQVLVANINGELSCSFGDILMDHKVDEKEFHYRSNSQNGCEDMVFQHGPQQNLSPASSLAKDSPDKSYEGNVSENCLDREISLEKPEPHTLIDLNVPQVSSDFGNSEQAKDMVKNNDSLCENKLSVAFETRQQLEESNLADDKSSTAQCPIKTDRRQSTRNRPLTTKALEAFAFGYLSPKRKRKDEETPQKKAMPKPSRRMRRKTVGSGTLNNVVTDNIADSKIENSLDALHSNTNIVDEH</sequence>
<protein>
    <recommendedName>
        <fullName evidence="6">SANT domain-containing protein</fullName>
    </recommendedName>
</protein>
<evidence type="ECO:0000313" key="8">
    <source>
        <dbReference type="Proteomes" id="UP000027120"/>
    </source>
</evidence>
<evidence type="ECO:0000256" key="2">
    <source>
        <dbReference type="ARBA" id="ARBA00023015"/>
    </source>
</evidence>
<dbReference type="EMBL" id="KK784873">
    <property type="protein sequence ID" value="KDO87330.1"/>
    <property type="molecule type" value="Genomic_DNA"/>
</dbReference>
<dbReference type="STRING" id="2711.A0A067H655"/>
<feature type="compositionally biased region" description="Basic residues" evidence="5">
    <location>
        <begin position="817"/>
        <end position="829"/>
    </location>
</feature>
<feature type="compositionally biased region" description="Basic and acidic residues" evidence="5">
    <location>
        <begin position="450"/>
        <end position="469"/>
    </location>
</feature>
<dbReference type="AlphaFoldDB" id="A0A067H655"/>
<feature type="region of interest" description="Disordered" evidence="5">
    <location>
        <begin position="671"/>
        <end position="695"/>
    </location>
</feature>
<dbReference type="SMR" id="A0A067H655"/>
<comment type="subcellular location">
    <subcellularLocation>
        <location evidence="1">Nucleus</location>
    </subcellularLocation>
</comment>
<feature type="region of interest" description="Disordered" evidence="5">
    <location>
        <begin position="802"/>
        <end position="838"/>
    </location>
</feature>
<evidence type="ECO:0000313" key="7">
    <source>
        <dbReference type="EMBL" id="KDO87329.1"/>
    </source>
</evidence>
<name>A0A067H655_CITSI</name>
<dbReference type="PROSITE" id="PS51293">
    <property type="entry name" value="SANT"/>
    <property type="match status" value="1"/>
</dbReference>
<dbReference type="SUPFAM" id="SSF46689">
    <property type="entry name" value="Homeodomain-like"/>
    <property type="match status" value="1"/>
</dbReference>
<dbReference type="Pfam" id="PF24662">
    <property type="entry name" value="DUF7650"/>
    <property type="match status" value="1"/>
</dbReference>
<dbReference type="EMBL" id="KK784873">
    <property type="protein sequence ID" value="KDO87329.1"/>
    <property type="molecule type" value="Genomic_DNA"/>
</dbReference>
<dbReference type="GO" id="GO:0003714">
    <property type="term" value="F:transcription corepressor activity"/>
    <property type="evidence" value="ECO:0000318"/>
    <property type="project" value="GO_Central"/>
</dbReference>